<evidence type="ECO:0000313" key="2">
    <source>
        <dbReference type="EMBL" id="RZC84593.1"/>
    </source>
</evidence>
<dbReference type="EMBL" id="CM010725">
    <property type="protein sequence ID" value="RZC84593.1"/>
    <property type="molecule type" value="Genomic_DNA"/>
</dbReference>
<feature type="region of interest" description="Disordered" evidence="1">
    <location>
        <begin position="1"/>
        <end position="23"/>
    </location>
</feature>
<dbReference type="Proteomes" id="UP000316621">
    <property type="component" value="Chromosome 11"/>
</dbReference>
<organism evidence="2 3">
    <name type="scientific">Papaver somniferum</name>
    <name type="common">Opium poppy</name>
    <dbReference type="NCBI Taxonomy" id="3469"/>
    <lineage>
        <taxon>Eukaryota</taxon>
        <taxon>Viridiplantae</taxon>
        <taxon>Streptophyta</taxon>
        <taxon>Embryophyta</taxon>
        <taxon>Tracheophyta</taxon>
        <taxon>Spermatophyta</taxon>
        <taxon>Magnoliopsida</taxon>
        <taxon>Ranunculales</taxon>
        <taxon>Papaveraceae</taxon>
        <taxon>Papaveroideae</taxon>
        <taxon>Papaver</taxon>
    </lineage>
</organism>
<reference evidence="2 3" key="1">
    <citation type="journal article" date="2018" name="Science">
        <title>The opium poppy genome and morphinan production.</title>
        <authorList>
            <person name="Guo L."/>
            <person name="Winzer T."/>
            <person name="Yang X."/>
            <person name="Li Y."/>
            <person name="Ning Z."/>
            <person name="He Z."/>
            <person name="Teodor R."/>
            <person name="Lu Y."/>
            <person name="Bowser T.A."/>
            <person name="Graham I.A."/>
            <person name="Ye K."/>
        </authorList>
    </citation>
    <scope>NUCLEOTIDE SEQUENCE [LARGE SCALE GENOMIC DNA]</scope>
    <source>
        <strain evidence="3">cv. HN1</strain>
        <tissue evidence="2">Leaves</tissue>
    </source>
</reference>
<accession>A0A4Y7LGG8</accession>
<dbReference type="AlphaFoldDB" id="A0A4Y7LGG8"/>
<name>A0A4Y7LGG8_PAPSO</name>
<sequence length="66" mass="7062">MHLKVPQEYSARNNLGSSSSSEISWVGGCEGKGVNSVDHFDRRFKDVLIAGTDASSSTLVCAMITN</sequence>
<evidence type="ECO:0000256" key="1">
    <source>
        <dbReference type="SAM" id="MobiDB-lite"/>
    </source>
</evidence>
<evidence type="ECO:0000313" key="3">
    <source>
        <dbReference type="Proteomes" id="UP000316621"/>
    </source>
</evidence>
<dbReference type="Gramene" id="RZC84593">
    <property type="protein sequence ID" value="RZC84593"/>
    <property type="gene ID" value="C5167_047382"/>
</dbReference>
<protein>
    <submittedName>
        <fullName evidence="2">Uncharacterized protein</fullName>
    </submittedName>
</protein>
<gene>
    <name evidence="2" type="ORF">C5167_047382</name>
</gene>
<keyword evidence="3" id="KW-1185">Reference proteome</keyword>
<proteinExistence type="predicted"/>